<dbReference type="CDD" id="cd03230">
    <property type="entry name" value="ABC_DR_subfamily_A"/>
    <property type="match status" value="1"/>
</dbReference>
<feature type="domain" description="ABC transporter" evidence="4">
    <location>
        <begin position="10"/>
        <end position="235"/>
    </location>
</feature>
<dbReference type="EMBL" id="LFML01000123">
    <property type="protein sequence ID" value="KMO94741.1"/>
    <property type="molecule type" value="Genomic_DNA"/>
</dbReference>
<dbReference type="GO" id="GO:0016887">
    <property type="term" value="F:ATP hydrolysis activity"/>
    <property type="evidence" value="ECO:0007669"/>
    <property type="project" value="InterPro"/>
</dbReference>
<dbReference type="SMART" id="SM00382">
    <property type="entry name" value="AAA"/>
    <property type="match status" value="1"/>
</dbReference>
<dbReference type="SUPFAM" id="SSF52540">
    <property type="entry name" value="P-loop containing nucleoside triphosphate hydrolases"/>
    <property type="match status" value="1"/>
</dbReference>
<evidence type="ECO:0000259" key="4">
    <source>
        <dbReference type="PROSITE" id="PS50893"/>
    </source>
</evidence>
<dbReference type="InterPro" id="IPR027417">
    <property type="entry name" value="P-loop_NTPase"/>
</dbReference>
<evidence type="ECO:0000313" key="5">
    <source>
        <dbReference type="EMBL" id="KMO94741.1"/>
    </source>
</evidence>
<evidence type="ECO:0000256" key="2">
    <source>
        <dbReference type="ARBA" id="ARBA00022741"/>
    </source>
</evidence>
<keyword evidence="3 5" id="KW-0067">ATP-binding</keyword>
<evidence type="ECO:0000256" key="1">
    <source>
        <dbReference type="ARBA" id="ARBA00022448"/>
    </source>
</evidence>
<dbReference type="PANTHER" id="PTHR42939:SF1">
    <property type="entry name" value="ABC TRANSPORTER ATP-BINDING PROTEIN ALBC-RELATED"/>
    <property type="match status" value="1"/>
</dbReference>
<keyword evidence="6" id="KW-1185">Reference proteome</keyword>
<dbReference type="OrthoDB" id="9804819at2"/>
<dbReference type="Pfam" id="PF00005">
    <property type="entry name" value="ABC_tran"/>
    <property type="match status" value="1"/>
</dbReference>
<name>A0A0J7ABX7_9ACTN</name>
<dbReference type="PROSITE" id="PS50893">
    <property type="entry name" value="ABC_TRANSPORTER_2"/>
    <property type="match status" value="1"/>
</dbReference>
<dbReference type="AlphaFoldDB" id="A0A0J7ABX7"/>
<evidence type="ECO:0000256" key="3">
    <source>
        <dbReference type="ARBA" id="ARBA00022840"/>
    </source>
</evidence>
<dbReference type="InterPro" id="IPR051782">
    <property type="entry name" value="ABC_Transporter_VariousFunc"/>
</dbReference>
<dbReference type="Gene3D" id="3.40.50.300">
    <property type="entry name" value="P-loop containing nucleotide triphosphate hydrolases"/>
    <property type="match status" value="1"/>
</dbReference>
<dbReference type="InterPro" id="IPR003439">
    <property type="entry name" value="ABC_transporter-like_ATP-bd"/>
</dbReference>
<dbReference type="InterPro" id="IPR003593">
    <property type="entry name" value="AAA+_ATPase"/>
</dbReference>
<dbReference type="PANTHER" id="PTHR42939">
    <property type="entry name" value="ABC TRANSPORTER ATP-BINDING PROTEIN ALBC-RELATED"/>
    <property type="match status" value="1"/>
</dbReference>
<sequence length="310" mass="32869">MNDPTARPALRATAIGQRFRGNQALHDCDFEIPAGRISALVGPNGAGKSTLFHLATGLLRPTTGEIRVFGALPGSRAARARTAFVSQDKPLYPQFTVAEMLSVGRRLSPRHWDQAKAERIVGEGGIPPKSRIGTLSGGKRTRVALALALGKQADLLLLDEPLADLDPLVRHEVMGLLMAEAADRGITVVISSHVLPELENVCDHVLLLRDGRIRLAGDAQDLREAHTRLTGRADPGTPDGLPRGADRGAVVHATTTGRQLTALLRNAPGSPLPSGVDERWITATPSLEELLLAHLRSGPRSAAHGAEAAA</sequence>
<protein>
    <submittedName>
        <fullName evidence="5">ABC transporter ATP-binding protein</fullName>
    </submittedName>
</protein>
<dbReference type="PATRIC" id="fig|66430.4.peg.1049"/>
<organism evidence="5 6">
    <name type="scientific">Streptomyces roseus</name>
    <dbReference type="NCBI Taxonomy" id="66430"/>
    <lineage>
        <taxon>Bacteria</taxon>
        <taxon>Bacillati</taxon>
        <taxon>Actinomycetota</taxon>
        <taxon>Actinomycetes</taxon>
        <taxon>Kitasatosporales</taxon>
        <taxon>Streptomycetaceae</taxon>
        <taxon>Streptomyces</taxon>
    </lineage>
</organism>
<keyword evidence="2" id="KW-0547">Nucleotide-binding</keyword>
<comment type="caution">
    <text evidence="5">The sequence shown here is derived from an EMBL/GenBank/DDBJ whole genome shotgun (WGS) entry which is preliminary data.</text>
</comment>
<dbReference type="Proteomes" id="UP000035932">
    <property type="component" value="Unassembled WGS sequence"/>
</dbReference>
<accession>A0A0J7ABX7</accession>
<dbReference type="GO" id="GO:0005524">
    <property type="term" value="F:ATP binding"/>
    <property type="evidence" value="ECO:0007669"/>
    <property type="project" value="UniProtKB-KW"/>
</dbReference>
<evidence type="ECO:0000313" key="6">
    <source>
        <dbReference type="Proteomes" id="UP000035932"/>
    </source>
</evidence>
<gene>
    <name evidence="5" type="ORF">ACS04_27470</name>
</gene>
<dbReference type="STRING" id="66430.ACS04_27470"/>
<dbReference type="RefSeq" id="WP_048479477.1">
    <property type="nucleotide sequence ID" value="NZ_JBIRUD010000009.1"/>
</dbReference>
<proteinExistence type="predicted"/>
<keyword evidence="1" id="KW-0813">Transport</keyword>
<reference evidence="5 6" key="1">
    <citation type="submission" date="2015-06" db="EMBL/GenBank/DDBJ databases">
        <title>Recapitulation of the evolution of biosynthetic gene clusters reveals hidden chemical diversity on bacterial genomes.</title>
        <authorList>
            <person name="Cruz-Morales P."/>
            <person name="Martinez-Guerrero C."/>
            <person name="Morales-Escalante M.A."/>
            <person name="Yanez-Guerra L.A."/>
            <person name="Kopp J.F."/>
            <person name="Feldmann J."/>
            <person name="Ramos-Aboites H.E."/>
            <person name="Barona-Gomez F."/>
        </authorList>
    </citation>
    <scope>NUCLEOTIDE SEQUENCE [LARGE SCALE GENOMIC DNA]</scope>
    <source>
        <strain evidence="5 6">ATCC 31245</strain>
    </source>
</reference>